<reference evidence="9" key="1">
    <citation type="submission" date="2016-11" db="EMBL/GenBank/DDBJ databases">
        <authorList>
            <person name="Varghese N."/>
            <person name="Submissions S."/>
        </authorList>
    </citation>
    <scope>NUCLEOTIDE SEQUENCE [LARGE SCALE GENOMIC DNA]</scope>
    <source>
        <strain evidence="9">ALO Sharm</strain>
    </source>
</reference>
<evidence type="ECO:0000256" key="3">
    <source>
        <dbReference type="ARBA" id="ARBA00023125"/>
    </source>
</evidence>
<dbReference type="EMBL" id="FRAL01000010">
    <property type="protein sequence ID" value="SHL26331.1"/>
    <property type="molecule type" value="Genomic_DNA"/>
</dbReference>
<feature type="domain" description="Core-binding (CB)" evidence="7">
    <location>
        <begin position="103"/>
        <end position="185"/>
    </location>
</feature>
<dbReference type="PANTHER" id="PTHR30629">
    <property type="entry name" value="PROPHAGE INTEGRASE"/>
    <property type="match status" value="1"/>
</dbReference>
<dbReference type="RefSeq" id="WP_064700573.1">
    <property type="nucleotide sequence ID" value="NZ_BDEO01000012.1"/>
</dbReference>
<dbReference type="Proteomes" id="UP000184248">
    <property type="component" value="Unassembled WGS sequence"/>
</dbReference>
<dbReference type="Pfam" id="PF13356">
    <property type="entry name" value="Arm-DNA-bind_3"/>
    <property type="match status" value="1"/>
</dbReference>
<evidence type="ECO:0000313" key="8">
    <source>
        <dbReference type="EMBL" id="SHL26331.1"/>
    </source>
</evidence>
<dbReference type="InterPro" id="IPR013762">
    <property type="entry name" value="Integrase-like_cat_sf"/>
</dbReference>
<dbReference type="InterPro" id="IPR050808">
    <property type="entry name" value="Phage_Integrase"/>
</dbReference>
<dbReference type="GO" id="GO:0015074">
    <property type="term" value="P:DNA integration"/>
    <property type="evidence" value="ECO:0007669"/>
    <property type="project" value="UniProtKB-KW"/>
</dbReference>
<dbReference type="PROSITE" id="PS51898">
    <property type="entry name" value="TYR_RECOMBINASE"/>
    <property type="match status" value="1"/>
</dbReference>
<accession>A0A1M6Z7D0</accession>
<dbReference type="InterPro" id="IPR002104">
    <property type="entry name" value="Integrase_catalytic"/>
</dbReference>
<evidence type="ECO:0000256" key="2">
    <source>
        <dbReference type="ARBA" id="ARBA00022908"/>
    </source>
</evidence>
<evidence type="ECO:0000256" key="4">
    <source>
        <dbReference type="ARBA" id="ARBA00023172"/>
    </source>
</evidence>
<dbReference type="AlphaFoldDB" id="A0A1M6Z7D0"/>
<evidence type="ECO:0000259" key="6">
    <source>
        <dbReference type="PROSITE" id="PS51898"/>
    </source>
</evidence>
<dbReference type="InterPro" id="IPR053876">
    <property type="entry name" value="Phage_int_M"/>
</dbReference>
<feature type="domain" description="Tyr recombinase" evidence="6">
    <location>
        <begin position="208"/>
        <end position="390"/>
    </location>
</feature>
<evidence type="ECO:0000313" key="9">
    <source>
        <dbReference type="Proteomes" id="UP000184248"/>
    </source>
</evidence>
<evidence type="ECO:0000259" key="7">
    <source>
        <dbReference type="PROSITE" id="PS51900"/>
    </source>
</evidence>
<dbReference type="GO" id="GO:0006310">
    <property type="term" value="P:DNA recombination"/>
    <property type="evidence" value="ECO:0007669"/>
    <property type="project" value="UniProtKB-KW"/>
</dbReference>
<dbReference type="OrthoDB" id="9795573at2"/>
<evidence type="ECO:0000256" key="1">
    <source>
        <dbReference type="ARBA" id="ARBA00008857"/>
    </source>
</evidence>
<keyword evidence="2" id="KW-0229">DNA integration</keyword>
<dbReference type="Gene3D" id="3.30.160.390">
    <property type="entry name" value="Integrase, DNA-binding domain"/>
    <property type="match status" value="1"/>
</dbReference>
<dbReference type="InterPro" id="IPR010998">
    <property type="entry name" value="Integrase_recombinase_N"/>
</dbReference>
<name>A0A1M6Z7D0_9GAMM</name>
<protein>
    <submittedName>
        <fullName evidence="8">Integrase</fullName>
    </submittedName>
</protein>
<gene>
    <name evidence="8" type="ORF">SAMN05192556_11048</name>
</gene>
<proteinExistence type="inferred from homology"/>
<dbReference type="GO" id="GO:0003677">
    <property type="term" value="F:DNA binding"/>
    <property type="evidence" value="ECO:0007669"/>
    <property type="project" value="UniProtKB-UniRule"/>
</dbReference>
<organism evidence="8 9">
    <name type="scientific">Halomonas caseinilytica</name>
    <dbReference type="NCBI Taxonomy" id="438744"/>
    <lineage>
        <taxon>Bacteria</taxon>
        <taxon>Pseudomonadati</taxon>
        <taxon>Pseudomonadota</taxon>
        <taxon>Gammaproteobacteria</taxon>
        <taxon>Oceanospirillales</taxon>
        <taxon>Halomonadaceae</taxon>
        <taxon>Halomonas</taxon>
    </lineage>
</organism>
<dbReference type="Gene3D" id="1.10.443.10">
    <property type="entry name" value="Intergrase catalytic core"/>
    <property type="match status" value="1"/>
</dbReference>
<dbReference type="InterPro" id="IPR025166">
    <property type="entry name" value="Integrase_DNA_bind_dom"/>
</dbReference>
<dbReference type="PANTHER" id="PTHR30629:SF2">
    <property type="entry name" value="PROPHAGE INTEGRASE INTS-RELATED"/>
    <property type="match status" value="1"/>
</dbReference>
<dbReference type="Pfam" id="PF00589">
    <property type="entry name" value="Phage_integrase"/>
    <property type="match status" value="1"/>
</dbReference>
<sequence>MSRQTNKLSATAVKTAKPRNKTFKMTDGGGLYLEVSPSGSKYWRMKYRHAGKEKRLAIGVYPGTSLVAAREVRDEAKRQLAQGIDPSAAKRIARQQGEEAAANTFMAVAVEWLEKVHQHDVVPAHYQRNKRRLERDAFPTIGKRPISEITPPELLDCLRRIEERGHIETAHRVKTLCGQVFRYGISTGRVERDPVPDLRGALRPHKTKHYAAVTDPKEVVGLLRAIEGYGGQPVTIAALKLAPLVFTRPGELRQALWTDIDLKEATWTFRASKTGQAHIVPLPTQAVAILRDLHGLTGRAEYVFPGIRSIKRPMSNNTIKAALDRMGFKGEMTAHGFRAMARTILAERLNYPEHYIEQQLAHAVKDSNGHAYNRTSHLEQRREMLQSWADYLDALRDGADNVVPIRAGA</sequence>
<dbReference type="InterPro" id="IPR011010">
    <property type="entry name" value="DNA_brk_join_enz"/>
</dbReference>
<dbReference type="SUPFAM" id="SSF56349">
    <property type="entry name" value="DNA breaking-rejoining enzymes"/>
    <property type="match status" value="1"/>
</dbReference>
<dbReference type="PROSITE" id="PS51900">
    <property type="entry name" value="CB"/>
    <property type="match status" value="1"/>
</dbReference>
<dbReference type="CDD" id="cd00801">
    <property type="entry name" value="INT_P4_C"/>
    <property type="match status" value="1"/>
</dbReference>
<dbReference type="InterPro" id="IPR044068">
    <property type="entry name" value="CB"/>
</dbReference>
<dbReference type="Gene3D" id="1.10.150.130">
    <property type="match status" value="1"/>
</dbReference>
<keyword evidence="3 5" id="KW-0238">DNA-binding</keyword>
<comment type="similarity">
    <text evidence="1">Belongs to the 'phage' integrase family.</text>
</comment>
<keyword evidence="4" id="KW-0233">DNA recombination</keyword>
<evidence type="ECO:0000256" key="5">
    <source>
        <dbReference type="PROSITE-ProRule" id="PRU01248"/>
    </source>
</evidence>
<dbReference type="InterPro" id="IPR038488">
    <property type="entry name" value="Integrase_DNA-bd_sf"/>
</dbReference>
<dbReference type="Pfam" id="PF22022">
    <property type="entry name" value="Phage_int_M"/>
    <property type="match status" value="1"/>
</dbReference>
<keyword evidence="9" id="KW-1185">Reference proteome</keyword>